<dbReference type="FunFam" id="3.40.50.20:FF:000006">
    <property type="entry name" value="Phosphoribosylamine--glycine ligase, chloroplastic"/>
    <property type="match status" value="1"/>
</dbReference>
<comment type="function">
    <text evidence="13">Catalyzes the second and fifth step in the 'de novo' purine biosynthesis pathway; contains phosphoribosylamine--glycine ligase (GARS) and phosphoribosylformylglycinamidine cyclo-ligase (AIRS) activities.</text>
</comment>
<dbReference type="FunFam" id="3.30.470.20:FF:000018">
    <property type="entry name" value="Trifunctional purine biosynthetic protein adenosine-3"/>
    <property type="match status" value="1"/>
</dbReference>
<dbReference type="InterPro" id="IPR020560">
    <property type="entry name" value="PRibGlycinamide_synth_C-dom"/>
</dbReference>
<evidence type="ECO:0000256" key="14">
    <source>
        <dbReference type="ARBA" id="ARBA00029444"/>
    </source>
</evidence>
<dbReference type="GO" id="GO:0004641">
    <property type="term" value="F:phosphoribosylformylglycinamidine cyclo-ligase activity"/>
    <property type="evidence" value="ECO:0007669"/>
    <property type="project" value="UniProtKB-EC"/>
</dbReference>
<dbReference type="Gene3D" id="3.30.1490.20">
    <property type="entry name" value="ATP-grasp fold, A domain"/>
    <property type="match status" value="1"/>
</dbReference>
<dbReference type="Pfam" id="PF02844">
    <property type="entry name" value="GARS_N"/>
    <property type="match status" value="1"/>
</dbReference>
<evidence type="ECO:0000256" key="4">
    <source>
        <dbReference type="ARBA" id="ARBA00007423"/>
    </source>
</evidence>
<comment type="catalytic activity">
    <reaction evidence="15">
        <text>5-phospho-beta-D-ribosylamine + glycine + ATP = N(1)-(5-phospho-beta-D-ribosyl)glycinamide + ADP + phosphate + H(+)</text>
        <dbReference type="Rhea" id="RHEA:17453"/>
        <dbReference type="ChEBI" id="CHEBI:15378"/>
        <dbReference type="ChEBI" id="CHEBI:30616"/>
        <dbReference type="ChEBI" id="CHEBI:43474"/>
        <dbReference type="ChEBI" id="CHEBI:57305"/>
        <dbReference type="ChEBI" id="CHEBI:58681"/>
        <dbReference type="ChEBI" id="CHEBI:143788"/>
        <dbReference type="ChEBI" id="CHEBI:456216"/>
        <dbReference type="EC" id="6.3.4.13"/>
    </reaction>
</comment>
<evidence type="ECO:0000313" key="20">
    <source>
        <dbReference type="EMBL" id="CAJ2507003.1"/>
    </source>
</evidence>
<evidence type="ECO:0000256" key="1">
    <source>
        <dbReference type="ARBA" id="ARBA00001946"/>
    </source>
</evidence>
<dbReference type="SUPFAM" id="SSF52440">
    <property type="entry name" value="PreATP-grasp domain"/>
    <property type="match status" value="1"/>
</dbReference>
<evidence type="ECO:0000256" key="2">
    <source>
        <dbReference type="ARBA" id="ARBA00004686"/>
    </source>
</evidence>
<dbReference type="InterPro" id="IPR016188">
    <property type="entry name" value="PurM-like_N"/>
</dbReference>
<evidence type="ECO:0000313" key="21">
    <source>
        <dbReference type="Proteomes" id="UP001295740"/>
    </source>
</evidence>
<accession>A0AAI8VLC7</accession>
<keyword evidence="8" id="KW-0658">Purine biosynthesis</keyword>
<dbReference type="Pfam" id="PF02843">
    <property type="entry name" value="GARS_C"/>
    <property type="match status" value="1"/>
</dbReference>
<feature type="compositionally biased region" description="Low complexity" evidence="18">
    <location>
        <begin position="652"/>
        <end position="673"/>
    </location>
</feature>
<dbReference type="Gene3D" id="3.30.1330.10">
    <property type="entry name" value="PurM-like, N-terminal domain"/>
    <property type="match status" value="1"/>
</dbReference>
<dbReference type="Proteomes" id="UP001295740">
    <property type="component" value="Unassembled WGS sequence"/>
</dbReference>
<dbReference type="InterPro" id="IPR013815">
    <property type="entry name" value="ATP_grasp_subdomain_1"/>
</dbReference>
<dbReference type="FunFam" id="3.30.1330.10:FF:000001">
    <property type="entry name" value="Phosphoribosylformylglycinamidine cyclo-ligase"/>
    <property type="match status" value="1"/>
</dbReference>
<keyword evidence="21" id="KW-1185">Reference proteome</keyword>
<dbReference type="PROSITE" id="PS50975">
    <property type="entry name" value="ATP_GRASP"/>
    <property type="match status" value="1"/>
</dbReference>
<dbReference type="InterPro" id="IPR036921">
    <property type="entry name" value="PurM-like_N_sf"/>
</dbReference>
<dbReference type="PANTHER" id="PTHR10520:SF12">
    <property type="entry name" value="TRIFUNCTIONAL PURINE BIOSYNTHETIC PROTEIN ADENOSINE-3"/>
    <property type="match status" value="1"/>
</dbReference>
<protein>
    <submittedName>
        <fullName evidence="20">Uu.00g081890.m01.CDS01</fullName>
    </submittedName>
</protein>
<keyword evidence="9 17" id="KW-0067">ATP-binding</keyword>
<keyword evidence="12" id="KW-0511">Multifunctional enzyme</keyword>
<reference evidence="20" key="1">
    <citation type="submission" date="2023-10" db="EMBL/GenBank/DDBJ databases">
        <authorList>
            <person name="Hackl T."/>
        </authorList>
    </citation>
    <scope>NUCLEOTIDE SEQUENCE</scope>
</reference>
<dbReference type="SMART" id="SM01210">
    <property type="entry name" value="GARS_C"/>
    <property type="match status" value="1"/>
</dbReference>
<dbReference type="SMART" id="SM01209">
    <property type="entry name" value="GARS_A"/>
    <property type="match status" value="1"/>
</dbReference>
<comment type="catalytic activity">
    <reaction evidence="16">
        <text>2-formamido-N(1)-(5-O-phospho-beta-D-ribosyl)acetamidine + ATP = 5-amino-1-(5-phospho-beta-D-ribosyl)imidazole + ADP + phosphate + H(+)</text>
        <dbReference type="Rhea" id="RHEA:23032"/>
        <dbReference type="ChEBI" id="CHEBI:15378"/>
        <dbReference type="ChEBI" id="CHEBI:30616"/>
        <dbReference type="ChEBI" id="CHEBI:43474"/>
        <dbReference type="ChEBI" id="CHEBI:137981"/>
        <dbReference type="ChEBI" id="CHEBI:147287"/>
        <dbReference type="ChEBI" id="CHEBI:456216"/>
        <dbReference type="EC" id="6.3.3.1"/>
    </reaction>
</comment>
<dbReference type="Pfam" id="PF01071">
    <property type="entry name" value="GARS_A"/>
    <property type="match status" value="1"/>
</dbReference>
<dbReference type="NCBIfam" id="TIGR00877">
    <property type="entry name" value="purD"/>
    <property type="match status" value="1"/>
</dbReference>
<dbReference type="InterPro" id="IPR004733">
    <property type="entry name" value="PurM_cligase"/>
</dbReference>
<dbReference type="Gene3D" id="3.40.50.20">
    <property type="match status" value="1"/>
</dbReference>
<evidence type="ECO:0000256" key="3">
    <source>
        <dbReference type="ARBA" id="ARBA00005174"/>
    </source>
</evidence>
<evidence type="ECO:0000256" key="5">
    <source>
        <dbReference type="ARBA" id="ARBA00022598"/>
    </source>
</evidence>
<evidence type="ECO:0000256" key="17">
    <source>
        <dbReference type="PROSITE-ProRule" id="PRU00409"/>
    </source>
</evidence>
<sequence length="808" mass="85902">MSVEYPLRILLIGNGGREHAIAWKLSQSSLVESIIAVPGNGGTATCPKTTNDTTVSGEDFPALLDLARKNSINYVVPGPEAPLVAGVVDFFKRAGIQSFGPSKKAAQMEGSKTFSKDFMKKHNIPTAAYENFSDYEKARGYIDRVQHDVVIKADGLAAGKGVIMPTSKEEAHQALKDIMQKKEFGSAGDEVVIEEFLTGDELSILTFSDGYTIKSLPPAQDHKRIGEGDTGLNTGGMGCYAPTNIATPELVAQIDRDIIQPTIDGMCNDKMPFVGILFTGLMITSTGPKVLEYNVRFGDPETQTVLPLLSEDTDLAEIMVACSEHYLRSVEIKVEPRFSATVVVAAGGYPESYAKGEEMTVQAPPAGINIFHAGTKLADGKLQTAGGRVIAASATATESLRAAVDKAYEGVRLIQFKDMYYRKDIAHRAFQPTSETKEALTYAQAGVSIETGNQFVERIRNAVRSTKRAGADAEIGGFGGEVDLSKAGFSSDAPIVVGAIDGVGTKLMIAQATSDHTTVGIDLVAMNVNDLVVQGAEPVMFLDYFGCSRLDPSVGAAFVESVAAGCRAAGCALVGGETAEMPGMYKDDDYDAAGTAIGVMRAADRLPRLDAMAEGDVLMGLASSGVHSNGFSLVRRILAREELAYTSPAPWTTSTSSSSSTSQQQQQQQQQQQPTVGASLLTPTRIYVKPLLSVLPHLKGLSHITGGGLTENVPRALPPHLAAEIDVATWDLPPVFRWLKTAGNVAPAEMARTFNNGVGMVAIVAAADVETVKTKLTEMGETVYTIGRLTARAEGGEECVLKGLESWN</sequence>
<comment type="cofactor">
    <cofactor evidence="1">
        <name>Mg(2+)</name>
        <dbReference type="ChEBI" id="CHEBI:18420"/>
    </cofactor>
</comment>
<comment type="similarity">
    <text evidence="14">In the C-terminal section; belongs to the AIR synthase family.</text>
</comment>
<evidence type="ECO:0000259" key="19">
    <source>
        <dbReference type="PROSITE" id="PS50975"/>
    </source>
</evidence>
<organism evidence="20 21">
    <name type="scientific">Anthostomella pinea</name>
    <dbReference type="NCBI Taxonomy" id="933095"/>
    <lineage>
        <taxon>Eukaryota</taxon>
        <taxon>Fungi</taxon>
        <taxon>Dikarya</taxon>
        <taxon>Ascomycota</taxon>
        <taxon>Pezizomycotina</taxon>
        <taxon>Sordariomycetes</taxon>
        <taxon>Xylariomycetidae</taxon>
        <taxon>Xylariales</taxon>
        <taxon>Xylariaceae</taxon>
        <taxon>Anthostomella</taxon>
    </lineage>
</organism>
<dbReference type="Gene3D" id="3.90.600.10">
    <property type="entry name" value="Phosphoribosylglycinamide synthetase, C-terminal domain"/>
    <property type="match status" value="1"/>
</dbReference>
<keyword evidence="7 17" id="KW-0547">Nucleotide-binding</keyword>
<dbReference type="GO" id="GO:0005524">
    <property type="term" value="F:ATP binding"/>
    <property type="evidence" value="ECO:0007669"/>
    <property type="project" value="UniProtKB-UniRule"/>
</dbReference>
<dbReference type="PROSITE" id="PS00184">
    <property type="entry name" value="GARS"/>
    <property type="match status" value="1"/>
</dbReference>
<dbReference type="SUPFAM" id="SSF56042">
    <property type="entry name" value="PurM C-terminal domain-like"/>
    <property type="match status" value="1"/>
</dbReference>
<dbReference type="InterPro" id="IPR011761">
    <property type="entry name" value="ATP-grasp"/>
</dbReference>
<keyword evidence="6" id="KW-0479">Metal-binding</keyword>
<evidence type="ECO:0000256" key="13">
    <source>
        <dbReference type="ARBA" id="ARBA00029388"/>
    </source>
</evidence>
<evidence type="ECO:0000256" key="9">
    <source>
        <dbReference type="ARBA" id="ARBA00022840"/>
    </source>
</evidence>
<evidence type="ECO:0000256" key="8">
    <source>
        <dbReference type="ARBA" id="ARBA00022755"/>
    </source>
</evidence>
<dbReference type="InterPro" id="IPR020561">
    <property type="entry name" value="PRibGlycinamid_synth_ATP-grasp"/>
</dbReference>
<dbReference type="GO" id="GO:0005829">
    <property type="term" value="C:cytosol"/>
    <property type="evidence" value="ECO:0007669"/>
    <property type="project" value="TreeGrafter"/>
</dbReference>
<dbReference type="Pfam" id="PF00586">
    <property type="entry name" value="AIRS"/>
    <property type="match status" value="1"/>
</dbReference>
<dbReference type="FunFam" id="3.90.600.10:FF:000001">
    <property type="entry name" value="Trifunctional purine biosynthetic protein adenosine-3"/>
    <property type="match status" value="1"/>
</dbReference>
<dbReference type="AlphaFoldDB" id="A0AAI8VLC7"/>
<comment type="caution">
    <text evidence="20">The sequence shown here is derived from an EMBL/GenBank/DDBJ whole genome shotgun (WGS) entry which is preliminary data.</text>
</comment>
<dbReference type="CDD" id="cd02196">
    <property type="entry name" value="PurM"/>
    <property type="match status" value="1"/>
</dbReference>
<dbReference type="SUPFAM" id="SSF51246">
    <property type="entry name" value="Rudiment single hybrid motif"/>
    <property type="match status" value="1"/>
</dbReference>
<dbReference type="InterPro" id="IPR016185">
    <property type="entry name" value="PreATP-grasp_dom_sf"/>
</dbReference>
<proteinExistence type="inferred from homology"/>
<evidence type="ECO:0000256" key="11">
    <source>
        <dbReference type="ARBA" id="ARBA00023211"/>
    </source>
</evidence>
<dbReference type="EMBL" id="CAUWAG010000010">
    <property type="protein sequence ID" value="CAJ2507003.1"/>
    <property type="molecule type" value="Genomic_DNA"/>
</dbReference>
<dbReference type="Gene3D" id="3.90.650.10">
    <property type="entry name" value="PurM-like C-terminal domain"/>
    <property type="match status" value="1"/>
</dbReference>
<dbReference type="GO" id="GO:0006189">
    <property type="term" value="P:'de novo' IMP biosynthetic process"/>
    <property type="evidence" value="ECO:0007669"/>
    <property type="project" value="InterPro"/>
</dbReference>
<comment type="pathway">
    <text evidence="2">Purine metabolism; IMP biosynthesis via de novo pathway; 5-amino-1-(5-phospho-D-ribosyl)imidazole from N(2)-formyl-N(1)-(5-phospho-D-ribosyl)glycinamide: step 2/2.</text>
</comment>
<dbReference type="InterPro" id="IPR036676">
    <property type="entry name" value="PurM-like_C_sf"/>
</dbReference>
<keyword evidence="10" id="KW-0460">Magnesium</keyword>
<dbReference type="GO" id="GO:0046872">
    <property type="term" value="F:metal ion binding"/>
    <property type="evidence" value="ECO:0007669"/>
    <property type="project" value="UniProtKB-KW"/>
</dbReference>
<dbReference type="GO" id="GO:0046084">
    <property type="term" value="P:adenine biosynthetic process"/>
    <property type="evidence" value="ECO:0007669"/>
    <property type="project" value="TreeGrafter"/>
</dbReference>
<evidence type="ECO:0000256" key="6">
    <source>
        <dbReference type="ARBA" id="ARBA00022723"/>
    </source>
</evidence>
<evidence type="ECO:0000256" key="16">
    <source>
        <dbReference type="ARBA" id="ARBA00049057"/>
    </source>
</evidence>
<dbReference type="InterPro" id="IPR011054">
    <property type="entry name" value="Rudment_hybrid_motif"/>
</dbReference>
<gene>
    <name evidence="20" type="ORF">KHLLAP_LOCUS7471</name>
</gene>
<evidence type="ECO:0000256" key="12">
    <source>
        <dbReference type="ARBA" id="ARBA00023268"/>
    </source>
</evidence>
<dbReference type="Pfam" id="PF02769">
    <property type="entry name" value="AIRS_C"/>
    <property type="match status" value="1"/>
</dbReference>
<evidence type="ECO:0000256" key="18">
    <source>
        <dbReference type="SAM" id="MobiDB-lite"/>
    </source>
</evidence>
<feature type="region of interest" description="Disordered" evidence="18">
    <location>
        <begin position="648"/>
        <end position="677"/>
    </location>
</feature>
<evidence type="ECO:0000256" key="7">
    <source>
        <dbReference type="ARBA" id="ARBA00022741"/>
    </source>
</evidence>
<dbReference type="InterPro" id="IPR010918">
    <property type="entry name" value="PurM-like_C_dom"/>
</dbReference>
<dbReference type="FunFam" id="3.90.650.10:FF:000007">
    <property type="entry name" value="Trifunctional purine biosynthetic protein adenosine-3"/>
    <property type="match status" value="1"/>
</dbReference>
<dbReference type="NCBIfam" id="TIGR00878">
    <property type="entry name" value="purM"/>
    <property type="match status" value="1"/>
</dbReference>
<evidence type="ECO:0000256" key="10">
    <source>
        <dbReference type="ARBA" id="ARBA00022842"/>
    </source>
</evidence>
<comment type="similarity">
    <text evidence="4">In the N-terminal section; belongs to the GARS family.</text>
</comment>
<dbReference type="SUPFAM" id="SSF55326">
    <property type="entry name" value="PurM N-terminal domain-like"/>
    <property type="match status" value="1"/>
</dbReference>
<dbReference type="HAMAP" id="MF_00741">
    <property type="entry name" value="AIRS"/>
    <property type="match status" value="1"/>
</dbReference>
<feature type="domain" description="ATP-grasp" evidence="19">
    <location>
        <begin position="116"/>
        <end position="324"/>
    </location>
</feature>
<dbReference type="HAMAP" id="MF_00138">
    <property type="entry name" value="GARS"/>
    <property type="match status" value="1"/>
</dbReference>
<dbReference type="InterPro" id="IPR020562">
    <property type="entry name" value="PRibGlycinamide_synth_N"/>
</dbReference>
<comment type="pathway">
    <text evidence="3">Purine metabolism; IMP biosynthesis via de novo pathway; N(1)-(5-phospho-D-ribosyl)glycinamide from 5-phospho-alpha-D-ribose 1-diphosphate: step 2/2.</text>
</comment>
<evidence type="ECO:0000256" key="15">
    <source>
        <dbReference type="ARBA" id="ARBA00047843"/>
    </source>
</evidence>
<keyword evidence="11" id="KW-0464">Manganese</keyword>
<dbReference type="FunFam" id="3.30.1490.20:FF:000006">
    <property type="entry name" value="phosphoribosylamine--glycine ligase, chloroplastic-like"/>
    <property type="match status" value="1"/>
</dbReference>
<dbReference type="Gene3D" id="3.30.470.20">
    <property type="entry name" value="ATP-grasp fold, B domain"/>
    <property type="match status" value="1"/>
</dbReference>
<dbReference type="GO" id="GO:0004637">
    <property type="term" value="F:phosphoribosylamine-glycine ligase activity"/>
    <property type="evidence" value="ECO:0007669"/>
    <property type="project" value="UniProtKB-EC"/>
</dbReference>
<dbReference type="InterPro" id="IPR020559">
    <property type="entry name" value="PRibGlycinamide_synth_CS"/>
</dbReference>
<dbReference type="SUPFAM" id="SSF56059">
    <property type="entry name" value="Glutathione synthetase ATP-binding domain-like"/>
    <property type="match status" value="1"/>
</dbReference>
<name>A0AAI8VLC7_9PEZI</name>
<keyword evidence="5" id="KW-0436">Ligase</keyword>
<dbReference type="PANTHER" id="PTHR10520">
    <property type="entry name" value="TRIFUNCTIONAL PURINE BIOSYNTHETIC PROTEIN ADENOSINE-3-RELATED"/>
    <property type="match status" value="1"/>
</dbReference>
<dbReference type="InterPro" id="IPR037123">
    <property type="entry name" value="PRibGlycinamide_synth_C_sf"/>
</dbReference>
<dbReference type="InterPro" id="IPR000115">
    <property type="entry name" value="PRibGlycinamide_synth"/>
</dbReference>